<feature type="active site" description="Nucleophile" evidence="13">
    <location>
        <position position="389"/>
    </location>
</feature>
<dbReference type="EC" id="2.1.1.176" evidence="3"/>
<dbReference type="InterPro" id="IPR006027">
    <property type="entry name" value="NusB_RsmB_TIM44"/>
</dbReference>
<comment type="similarity">
    <text evidence="13">Belongs to the class I-like SAM-binding methyltransferase superfamily. RsmB/NOP family.</text>
</comment>
<dbReference type="GO" id="GO:0005737">
    <property type="term" value="C:cytoplasm"/>
    <property type="evidence" value="ECO:0007669"/>
    <property type="project" value="UniProtKB-SubCell"/>
</dbReference>
<dbReference type="InterPro" id="IPR035926">
    <property type="entry name" value="NusB-like_sf"/>
</dbReference>
<evidence type="ECO:0000256" key="10">
    <source>
        <dbReference type="ARBA" id="ARBA00030399"/>
    </source>
</evidence>
<evidence type="ECO:0000256" key="8">
    <source>
        <dbReference type="ARBA" id="ARBA00022691"/>
    </source>
</evidence>
<evidence type="ECO:0000256" key="3">
    <source>
        <dbReference type="ARBA" id="ARBA00012140"/>
    </source>
</evidence>
<dbReference type="Pfam" id="PF22458">
    <property type="entry name" value="RsmF-B_ferredox"/>
    <property type="match status" value="1"/>
</dbReference>
<evidence type="ECO:0000256" key="13">
    <source>
        <dbReference type="PROSITE-ProRule" id="PRU01023"/>
    </source>
</evidence>
<dbReference type="Gene3D" id="3.40.50.150">
    <property type="entry name" value="Vaccinia Virus protein VP39"/>
    <property type="match status" value="1"/>
</dbReference>
<dbReference type="Pfam" id="PF01029">
    <property type="entry name" value="NusB"/>
    <property type="match status" value="1"/>
</dbReference>
<gene>
    <name evidence="15" type="primary">sun</name>
    <name evidence="15" type="ORF">GlitD10_1399</name>
</gene>
<dbReference type="InterPro" id="IPR001678">
    <property type="entry name" value="MeTrfase_RsmB-F_NOP2_dom"/>
</dbReference>
<proteinExistence type="inferred from homology"/>
<keyword evidence="7 13" id="KW-0808">Transferase</keyword>
<dbReference type="OrthoDB" id="9810297at2"/>
<dbReference type="PROSITE" id="PS51686">
    <property type="entry name" value="SAM_MT_RSMB_NOP"/>
    <property type="match status" value="1"/>
</dbReference>
<dbReference type="CDD" id="cd02440">
    <property type="entry name" value="AdoMet_MTases"/>
    <property type="match status" value="1"/>
</dbReference>
<dbReference type="NCBIfam" id="NF011494">
    <property type="entry name" value="PRK14902.1"/>
    <property type="match status" value="1"/>
</dbReference>
<comment type="catalytic activity">
    <reaction evidence="12">
        <text>cytidine(967) in 16S rRNA + S-adenosyl-L-methionine = 5-methylcytidine(967) in 16S rRNA + S-adenosyl-L-homocysteine + H(+)</text>
        <dbReference type="Rhea" id="RHEA:42748"/>
        <dbReference type="Rhea" id="RHEA-COMP:10219"/>
        <dbReference type="Rhea" id="RHEA-COMP:10220"/>
        <dbReference type="ChEBI" id="CHEBI:15378"/>
        <dbReference type="ChEBI" id="CHEBI:57856"/>
        <dbReference type="ChEBI" id="CHEBI:59789"/>
        <dbReference type="ChEBI" id="CHEBI:74483"/>
        <dbReference type="ChEBI" id="CHEBI:82748"/>
        <dbReference type="EC" id="2.1.1.176"/>
    </reaction>
</comment>
<evidence type="ECO:0000256" key="1">
    <source>
        <dbReference type="ARBA" id="ARBA00002724"/>
    </source>
</evidence>
<evidence type="ECO:0000256" key="4">
    <source>
        <dbReference type="ARBA" id="ARBA00022490"/>
    </source>
</evidence>
<dbReference type="InterPro" id="IPR023267">
    <property type="entry name" value="RCMT"/>
</dbReference>
<dbReference type="AlphaFoldDB" id="A0A1J0ACS9"/>
<reference evidence="15 16" key="1">
    <citation type="submission" date="2016-10" db="EMBL/GenBank/DDBJ databases">
        <title>Description of Gloeomargarita lithophora gen. nov., sp. nov., a thylakoid-bearing basal-branching cyanobacterium with intracellular carbonates, and proposal for Gloeomargaritales ord. nov.</title>
        <authorList>
            <person name="Moreira D."/>
            <person name="Tavera R."/>
            <person name="Benzerara K."/>
            <person name="Skouri-Panet F."/>
            <person name="Couradeau E."/>
            <person name="Gerard E."/>
            <person name="Loussert C."/>
            <person name="Novelo E."/>
            <person name="Zivanovic Y."/>
            <person name="Lopez-Garcia P."/>
        </authorList>
    </citation>
    <scope>NUCLEOTIDE SEQUENCE [LARGE SCALE GENOMIC DNA]</scope>
    <source>
        <strain evidence="15 16">D10</strain>
    </source>
</reference>
<dbReference type="InterPro" id="IPR004573">
    <property type="entry name" value="rRNA_ssu_MeTfrase_B"/>
</dbReference>
<organism evidence="15 16">
    <name type="scientific">Gloeomargarita lithophora Alchichica-D10</name>
    <dbReference type="NCBI Taxonomy" id="1188229"/>
    <lineage>
        <taxon>Bacteria</taxon>
        <taxon>Bacillati</taxon>
        <taxon>Cyanobacteriota</taxon>
        <taxon>Cyanophyceae</taxon>
        <taxon>Gloeomargaritales</taxon>
        <taxon>Gloeomargaritaceae</taxon>
        <taxon>Gloeomargarita</taxon>
    </lineage>
</organism>
<dbReference type="PANTHER" id="PTHR22807">
    <property type="entry name" value="NOP2 YEAST -RELATED NOL1/NOP2/FMU SUN DOMAIN-CONTAINING"/>
    <property type="match status" value="1"/>
</dbReference>
<feature type="binding site" evidence="13">
    <location>
        <position position="319"/>
    </location>
    <ligand>
        <name>S-adenosyl-L-methionine</name>
        <dbReference type="ChEBI" id="CHEBI:59789"/>
    </ligand>
</feature>
<dbReference type="InterPro" id="IPR049560">
    <property type="entry name" value="MeTrfase_RsmB-F_NOP2_cat"/>
</dbReference>
<dbReference type="PRINTS" id="PR02008">
    <property type="entry name" value="RCMTFAMILY"/>
</dbReference>
<keyword evidence="16" id="KW-1185">Reference proteome</keyword>
<evidence type="ECO:0000313" key="16">
    <source>
        <dbReference type="Proteomes" id="UP000180235"/>
    </source>
</evidence>
<dbReference type="RefSeq" id="WP_071454264.1">
    <property type="nucleotide sequence ID" value="NZ_CP017675.1"/>
</dbReference>
<dbReference type="GO" id="GO:0006355">
    <property type="term" value="P:regulation of DNA-templated transcription"/>
    <property type="evidence" value="ECO:0007669"/>
    <property type="project" value="InterPro"/>
</dbReference>
<evidence type="ECO:0000256" key="12">
    <source>
        <dbReference type="ARBA" id="ARBA00047283"/>
    </source>
</evidence>
<evidence type="ECO:0000256" key="7">
    <source>
        <dbReference type="ARBA" id="ARBA00022679"/>
    </source>
</evidence>
<keyword evidence="6 13" id="KW-0489">Methyltransferase</keyword>
<name>A0A1J0ACS9_9CYAN</name>
<evidence type="ECO:0000256" key="5">
    <source>
        <dbReference type="ARBA" id="ARBA00022552"/>
    </source>
</evidence>
<feature type="binding site" evidence="13">
    <location>
        <begin position="268"/>
        <end position="274"/>
    </location>
    <ligand>
        <name>S-adenosyl-L-methionine</name>
        <dbReference type="ChEBI" id="CHEBI:59789"/>
    </ligand>
</feature>
<accession>A0A1J0ACS9</accession>
<dbReference type="GO" id="GO:0003723">
    <property type="term" value="F:RNA binding"/>
    <property type="evidence" value="ECO:0007669"/>
    <property type="project" value="UniProtKB-UniRule"/>
</dbReference>
<dbReference type="Pfam" id="PF01189">
    <property type="entry name" value="Methyltr_RsmB-F"/>
    <property type="match status" value="1"/>
</dbReference>
<dbReference type="STRING" id="1188229.GlitD10_1399"/>
<dbReference type="NCBIfam" id="TIGR00563">
    <property type="entry name" value="rsmB"/>
    <property type="match status" value="1"/>
</dbReference>
<sequence length="453" mass="50427">MRKPPAPSIPADPRHLAWLALGELSAGQTTDNILTKYLTDEVTAPDRRLLMELVCGGTRQRGFLNAMIDQWVPRSPPVSVRLLLQLGLYQLHFCQQIPDFAAVDTTVRLARHTGHDKGAGLVNAVLRKYLRIVGEHPRRFPLELPAEPAPALALRYSFPVQLIQNWLAQVGLAETEKLCHWLNQSPMIYLRVNPLRTSVSGVLQEFQRWQIPAVAVPHLSQGVKVTGGGRVTDWPGFREGHWLVQDASAQWVSQILDPQPGETVMDACAAPGGKTTHIAELMGDRGTVWASDVSAQRLGQLQENIQRLGLASIQIRTGDARLFRDWQGVADRVLLDVPCSGWGTLHRHPEARWRSEMQDLSYLIQKQQELLQIAATWVKPGGILVYATCTLNPAENLQQIHTFLAQHPSWAVLPPTIHPALASAVDPQTHTVTFWPQRHDMDGFFVAKLGLSP</sequence>
<comment type="function">
    <text evidence="1">Specifically methylates the cytosine at position 967 (m5C967) of 16S rRNA.</text>
</comment>
<protein>
    <recommendedName>
        <fullName evidence="3">16S rRNA (cytosine(967)-C(5))-methyltransferase</fullName>
        <ecNumber evidence="3">2.1.1.176</ecNumber>
    </recommendedName>
    <alternativeName>
        <fullName evidence="10">16S rRNA m5C967 methyltransferase</fullName>
    </alternativeName>
    <alternativeName>
        <fullName evidence="11">rRNA (cytosine-C(5)-)-methyltransferase RsmB</fullName>
    </alternativeName>
</protein>
<dbReference type="GO" id="GO:0008649">
    <property type="term" value="F:rRNA methyltransferase activity"/>
    <property type="evidence" value="ECO:0007669"/>
    <property type="project" value="InterPro"/>
</dbReference>
<dbReference type="SUPFAM" id="SSF48013">
    <property type="entry name" value="NusB-like"/>
    <property type="match status" value="1"/>
</dbReference>
<evidence type="ECO:0000256" key="11">
    <source>
        <dbReference type="ARBA" id="ARBA00031088"/>
    </source>
</evidence>
<keyword evidence="5" id="KW-0698">rRNA processing</keyword>
<comment type="subcellular location">
    <subcellularLocation>
        <location evidence="2">Cytoplasm</location>
    </subcellularLocation>
</comment>
<dbReference type="EMBL" id="CP017675">
    <property type="protein sequence ID" value="APB33720.1"/>
    <property type="molecule type" value="Genomic_DNA"/>
</dbReference>
<feature type="binding site" evidence="13">
    <location>
        <position position="336"/>
    </location>
    <ligand>
        <name>S-adenosyl-L-methionine</name>
        <dbReference type="ChEBI" id="CHEBI:59789"/>
    </ligand>
</feature>
<feature type="binding site" evidence="13">
    <location>
        <position position="292"/>
    </location>
    <ligand>
        <name>S-adenosyl-L-methionine</name>
        <dbReference type="ChEBI" id="CHEBI:59789"/>
    </ligand>
</feature>
<dbReference type="Gene3D" id="1.10.940.10">
    <property type="entry name" value="NusB-like"/>
    <property type="match status" value="1"/>
</dbReference>
<keyword evidence="9 13" id="KW-0694">RNA-binding</keyword>
<keyword evidence="8 13" id="KW-0949">S-adenosyl-L-methionine</keyword>
<dbReference type="Proteomes" id="UP000180235">
    <property type="component" value="Chromosome"/>
</dbReference>
<dbReference type="InterPro" id="IPR029063">
    <property type="entry name" value="SAM-dependent_MTases_sf"/>
</dbReference>
<evidence type="ECO:0000313" key="15">
    <source>
        <dbReference type="EMBL" id="APB33720.1"/>
    </source>
</evidence>
<dbReference type="PANTHER" id="PTHR22807:SF53">
    <property type="entry name" value="RIBOSOMAL RNA SMALL SUBUNIT METHYLTRANSFERASE B-RELATED"/>
    <property type="match status" value="1"/>
</dbReference>
<evidence type="ECO:0000256" key="9">
    <source>
        <dbReference type="ARBA" id="ARBA00022884"/>
    </source>
</evidence>
<evidence type="ECO:0000256" key="6">
    <source>
        <dbReference type="ARBA" id="ARBA00022603"/>
    </source>
</evidence>
<dbReference type="SUPFAM" id="SSF53335">
    <property type="entry name" value="S-adenosyl-L-methionine-dependent methyltransferases"/>
    <property type="match status" value="1"/>
</dbReference>
<keyword evidence="4" id="KW-0963">Cytoplasm</keyword>
<feature type="domain" description="SAM-dependent MTase RsmB/NOP-type" evidence="14">
    <location>
        <begin position="178"/>
        <end position="452"/>
    </location>
</feature>
<dbReference type="InterPro" id="IPR054728">
    <property type="entry name" value="RsmB-like_ferredoxin"/>
</dbReference>
<dbReference type="FunFam" id="3.40.50.150:FF:000257">
    <property type="entry name" value="16S rRNA methyltransferase"/>
    <property type="match status" value="1"/>
</dbReference>
<evidence type="ECO:0000256" key="2">
    <source>
        <dbReference type="ARBA" id="ARBA00004496"/>
    </source>
</evidence>
<evidence type="ECO:0000259" key="14">
    <source>
        <dbReference type="PROSITE" id="PS51686"/>
    </source>
</evidence>
<dbReference type="Gene3D" id="3.30.70.1170">
    <property type="entry name" value="Sun protein, domain 3"/>
    <property type="match status" value="1"/>
</dbReference>
<dbReference type="KEGG" id="glt:GlitD10_1399"/>